<feature type="domain" description="PDZ" evidence="2">
    <location>
        <begin position="390"/>
        <end position="460"/>
    </location>
</feature>
<dbReference type="InterPro" id="IPR036034">
    <property type="entry name" value="PDZ_sf"/>
</dbReference>
<organism evidence="3">
    <name type="scientific">Anopheles coluzzii</name>
    <name type="common">African malaria mosquito</name>
    <dbReference type="NCBI Taxonomy" id="1518534"/>
    <lineage>
        <taxon>Eukaryota</taxon>
        <taxon>Metazoa</taxon>
        <taxon>Ecdysozoa</taxon>
        <taxon>Arthropoda</taxon>
        <taxon>Hexapoda</taxon>
        <taxon>Insecta</taxon>
        <taxon>Pterygota</taxon>
        <taxon>Neoptera</taxon>
        <taxon>Endopterygota</taxon>
        <taxon>Diptera</taxon>
        <taxon>Nematocera</taxon>
        <taxon>Culicoidea</taxon>
        <taxon>Culicidae</taxon>
        <taxon>Anophelinae</taxon>
        <taxon>Anopheles</taxon>
    </lineage>
</organism>
<dbReference type="Gene3D" id="2.30.42.10">
    <property type="match status" value="5"/>
</dbReference>
<dbReference type="Proteomes" id="UP000075882">
    <property type="component" value="Unassembled WGS sequence"/>
</dbReference>
<dbReference type="AlphaFoldDB" id="A0A8W7Q391"/>
<accession>A0A8W7Q391</accession>
<feature type="domain" description="PDZ" evidence="2">
    <location>
        <begin position="507"/>
        <end position="590"/>
    </location>
</feature>
<sequence length="821" mass="89213">MEYSRHRNSGIGLFQYRIQYYRDYDEGTLQPADDSCIYLKELDHYRTKAKIPSDSGKSNRKLPLCYPVAKPAPTARTPADTVPPPADAKRSPSKESRSTARFTSHDPQGLATGTSSTVVSVGIYLRYEQLQLTAGVFFLFIWFPLSFRRTAEMTVSALPGSVKLEGWGPEKKVVIEKTEKSSFGFSIVGGKVNVGGDVTSGLFIKSIIPESPADKCGELKVGMIGDRILAVNENSLENASHEKAVNYIKTANDRIVLVVQSLERTVREQTNPMVLQKKVPPPVTPSKTPEVEYIQDGKPKKQPVATPEDNKTLSVPKARQESTDSENSSDDEEDSREMEGKTFTKAGVEIDRASAGNTKIGEEDAEEEDDYGYTMKKIKKRYAGLGEVDVCTILRDSNETCGLSLCGHRDRTRMACLIAGINPKGAAAGTSLTVGDEVLEVNGTVLHGRCHLNCSVMIKNLASPTLKFIVLRKKTSPDDMAVKPVKHFPTDIDYTDNIMEKFKDVKTITVKKGTSSLGIMIIEGKHSIAGQGIFISDIQEGSTAEKSGLKIGDMLLAVNRDSLLGCNYETAAGLLKKAEGVITLKICNPNKEKESDKPANGTAVPGTTPSKKKPEEMATLATSRAGTPHGTKPEPSPTKEVIDPLKAPINDNDFTVIDIPTEGKPLGIIVAGGCDSLVKSGAAVMDILPQSVVEKDNRLQIFDQIVEINGFKVNNTCTSEAIKRAVKQLHPKVRLIVYRANPPTTETVEVDLMKKPGKNLGLTFRGSAEFDGRIQLGDIVSHINGDSLEAGGIEQCASLLKTAQGKVGLRILRPKLKERSV</sequence>
<feature type="compositionally biased region" description="Polar residues" evidence="1">
    <location>
        <begin position="99"/>
        <end position="109"/>
    </location>
</feature>
<feature type="domain" description="PDZ" evidence="2">
    <location>
        <begin position="749"/>
        <end position="815"/>
    </location>
</feature>
<proteinExistence type="predicted"/>
<dbReference type="SUPFAM" id="SSF50156">
    <property type="entry name" value="PDZ domain-like"/>
    <property type="match status" value="5"/>
</dbReference>
<dbReference type="SMART" id="SM00228">
    <property type="entry name" value="PDZ"/>
    <property type="match status" value="5"/>
</dbReference>
<evidence type="ECO:0000313" key="3">
    <source>
        <dbReference type="EnsemblMetazoa" id="ACOM042148-PA.1"/>
    </source>
</evidence>
<dbReference type="Pfam" id="PF00595">
    <property type="entry name" value="PDZ"/>
    <property type="match status" value="4"/>
</dbReference>
<feature type="compositionally biased region" description="Acidic residues" evidence="1">
    <location>
        <begin position="323"/>
        <end position="336"/>
    </location>
</feature>
<feature type="domain" description="PDZ" evidence="2">
    <location>
        <begin position="654"/>
        <end position="741"/>
    </location>
</feature>
<dbReference type="PANTHER" id="PTHR19964:SF93">
    <property type="entry name" value="INACTIVATION-NO-AFTER-POTENTIAL D PROTEIN"/>
    <property type="match status" value="1"/>
</dbReference>
<dbReference type="InterPro" id="IPR051342">
    <property type="entry name" value="PDZ_scaffold"/>
</dbReference>
<feature type="region of interest" description="Disordered" evidence="1">
    <location>
        <begin position="271"/>
        <end position="369"/>
    </location>
</feature>
<dbReference type="PANTHER" id="PTHR19964">
    <property type="entry name" value="MULTIPLE PDZ DOMAIN PROTEIN"/>
    <property type="match status" value="1"/>
</dbReference>
<dbReference type="PROSITE" id="PS50106">
    <property type="entry name" value="PDZ"/>
    <property type="match status" value="5"/>
</dbReference>
<feature type="compositionally biased region" description="Basic and acidic residues" evidence="1">
    <location>
        <begin position="87"/>
        <end position="98"/>
    </location>
</feature>
<feature type="region of interest" description="Disordered" evidence="1">
    <location>
        <begin position="69"/>
        <end position="109"/>
    </location>
</feature>
<dbReference type="InterPro" id="IPR001478">
    <property type="entry name" value="PDZ"/>
</dbReference>
<dbReference type="EnsemblMetazoa" id="ACOM042148-RA">
    <property type="protein sequence ID" value="ACOM042148-PA.1"/>
    <property type="gene ID" value="ACOM042148"/>
</dbReference>
<dbReference type="CDD" id="cd23064">
    <property type="entry name" value="PDZ3_INAD-like"/>
    <property type="match status" value="1"/>
</dbReference>
<feature type="compositionally biased region" description="Low complexity" evidence="1">
    <location>
        <begin position="69"/>
        <end position="80"/>
    </location>
</feature>
<protein>
    <recommendedName>
        <fullName evidence="2">PDZ domain-containing protein</fullName>
    </recommendedName>
</protein>
<evidence type="ECO:0000256" key="1">
    <source>
        <dbReference type="SAM" id="MobiDB-lite"/>
    </source>
</evidence>
<name>A0A8W7Q391_ANOCL</name>
<dbReference type="VEuPathDB" id="VectorBase:ACON2_033897"/>
<reference evidence="3" key="1">
    <citation type="submission" date="2022-08" db="UniProtKB">
        <authorList>
            <consortium name="EnsemblMetazoa"/>
        </authorList>
    </citation>
    <scope>IDENTIFICATION</scope>
</reference>
<feature type="domain" description="PDZ" evidence="2">
    <location>
        <begin position="172"/>
        <end position="263"/>
    </location>
</feature>
<feature type="compositionally biased region" description="Basic and acidic residues" evidence="1">
    <location>
        <begin position="337"/>
        <end position="352"/>
    </location>
</feature>
<feature type="region of interest" description="Disordered" evidence="1">
    <location>
        <begin position="590"/>
        <end position="645"/>
    </location>
</feature>
<evidence type="ECO:0000259" key="2">
    <source>
        <dbReference type="PROSITE" id="PS50106"/>
    </source>
</evidence>